<keyword evidence="3" id="KW-1185">Reference proteome</keyword>
<dbReference type="EMBL" id="VXLC01000016">
    <property type="protein sequence ID" value="KAA8885280.1"/>
    <property type="molecule type" value="Genomic_DNA"/>
</dbReference>
<protein>
    <submittedName>
        <fullName evidence="2">Uncharacterized protein</fullName>
    </submittedName>
</protein>
<dbReference type="OrthoDB" id="4568490at2"/>
<reference evidence="2 3" key="1">
    <citation type="submission" date="2019-09" db="EMBL/GenBank/DDBJ databases">
        <authorList>
            <person name="Wang X."/>
        </authorList>
    </citation>
    <scope>NUCLEOTIDE SEQUENCE [LARGE SCALE GENOMIC DNA]</scope>
    <source>
        <strain evidence="2 3">CICC 11023</strain>
    </source>
</reference>
<organism evidence="2 3">
    <name type="scientific">Nocardia colli</name>
    <dbReference type="NCBI Taxonomy" id="2545717"/>
    <lineage>
        <taxon>Bacteria</taxon>
        <taxon>Bacillati</taxon>
        <taxon>Actinomycetota</taxon>
        <taxon>Actinomycetes</taxon>
        <taxon>Mycobacteriales</taxon>
        <taxon>Nocardiaceae</taxon>
        <taxon>Nocardia</taxon>
    </lineage>
</organism>
<evidence type="ECO:0000256" key="1">
    <source>
        <dbReference type="SAM" id="MobiDB-lite"/>
    </source>
</evidence>
<feature type="region of interest" description="Disordered" evidence="1">
    <location>
        <begin position="49"/>
        <end position="70"/>
    </location>
</feature>
<proteinExistence type="predicted"/>
<name>A0A5N0E954_9NOCA</name>
<feature type="region of interest" description="Disordered" evidence="1">
    <location>
        <begin position="1"/>
        <end position="23"/>
    </location>
</feature>
<comment type="caution">
    <text evidence="2">The sequence shown here is derived from an EMBL/GenBank/DDBJ whole genome shotgun (WGS) entry which is preliminary data.</text>
</comment>
<evidence type="ECO:0000313" key="2">
    <source>
        <dbReference type="EMBL" id="KAA8885280.1"/>
    </source>
</evidence>
<dbReference type="AlphaFoldDB" id="A0A5N0E954"/>
<dbReference type="Proteomes" id="UP000323876">
    <property type="component" value="Unassembled WGS sequence"/>
</dbReference>
<sequence>MALRRDGAPVTVYATDPSSGGDPTLEHAGIESYIAVPVLLAGRDAADTVQLEPSPPYRPRAMATGVEETSRPRAADARLLLDYPTHTWLAWTRTNVTVISSGTAPALAGKEFDNAQFHAWLRTR</sequence>
<accession>A0A5N0E954</accession>
<evidence type="ECO:0000313" key="3">
    <source>
        <dbReference type="Proteomes" id="UP000323876"/>
    </source>
</evidence>
<gene>
    <name evidence="2" type="ORF">F3087_31200</name>
</gene>
<dbReference type="RefSeq" id="WP_150405640.1">
    <property type="nucleotide sequence ID" value="NZ_VXLC01000016.1"/>
</dbReference>